<dbReference type="Proteomes" id="UP001487740">
    <property type="component" value="Unassembled WGS sequence"/>
</dbReference>
<accession>A0AAW0UG89</accession>
<dbReference type="PROSITE" id="PS50837">
    <property type="entry name" value="NACHT"/>
    <property type="match status" value="1"/>
</dbReference>
<evidence type="ECO:0000259" key="2">
    <source>
        <dbReference type="PROSITE" id="PS50837"/>
    </source>
</evidence>
<evidence type="ECO:0000313" key="3">
    <source>
        <dbReference type="EMBL" id="KAK8399148.1"/>
    </source>
</evidence>
<feature type="domain" description="NACHT" evidence="2">
    <location>
        <begin position="195"/>
        <end position="313"/>
    </location>
</feature>
<comment type="caution">
    <text evidence="3">The sequence shown here is derived from an EMBL/GenBank/DDBJ whole genome shotgun (WGS) entry which is preliminary data.</text>
</comment>
<organism evidence="3 4">
    <name type="scientific">Scylla paramamosain</name>
    <name type="common">Mud crab</name>
    <dbReference type="NCBI Taxonomy" id="85552"/>
    <lineage>
        <taxon>Eukaryota</taxon>
        <taxon>Metazoa</taxon>
        <taxon>Ecdysozoa</taxon>
        <taxon>Arthropoda</taxon>
        <taxon>Crustacea</taxon>
        <taxon>Multicrustacea</taxon>
        <taxon>Malacostraca</taxon>
        <taxon>Eumalacostraca</taxon>
        <taxon>Eucarida</taxon>
        <taxon>Decapoda</taxon>
        <taxon>Pleocyemata</taxon>
        <taxon>Brachyura</taxon>
        <taxon>Eubrachyura</taxon>
        <taxon>Portunoidea</taxon>
        <taxon>Portunidae</taxon>
        <taxon>Portuninae</taxon>
        <taxon>Scylla</taxon>
    </lineage>
</organism>
<dbReference type="Pfam" id="PF05729">
    <property type="entry name" value="NACHT"/>
    <property type="match status" value="1"/>
</dbReference>
<dbReference type="Gene3D" id="3.40.50.300">
    <property type="entry name" value="P-loop containing nucleotide triphosphate hydrolases"/>
    <property type="match status" value="1"/>
</dbReference>
<dbReference type="PANTHER" id="PTHR46312:SF2">
    <property type="entry name" value="NUCLEOTIDE-BINDING OLIGOMERIZATION DOMAIN-CONTAINING PROTEIN 2-LIKE"/>
    <property type="match status" value="1"/>
</dbReference>
<dbReference type="PANTHER" id="PTHR46312">
    <property type="entry name" value="NACHT DOMAIN-CONTAINING PROTEIN"/>
    <property type="match status" value="1"/>
</dbReference>
<reference evidence="3 4" key="1">
    <citation type="submission" date="2023-03" db="EMBL/GenBank/DDBJ databases">
        <title>High-quality genome of Scylla paramamosain provides insights in environmental adaptation.</title>
        <authorList>
            <person name="Zhang L."/>
        </authorList>
    </citation>
    <scope>NUCLEOTIDE SEQUENCE [LARGE SCALE GENOMIC DNA]</scope>
    <source>
        <strain evidence="3">LZ_2023a</strain>
        <tissue evidence="3">Muscle</tissue>
    </source>
</reference>
<protein>
    <recommendedName>
        <fullName evidence="2">NACHT domain-containing protein</fullName>
    </recommendedName>
</protein>
<dbReference type="SUPFAM" id="SSF52540">
    <property type="entry name" value="P-loop containing nucleoside triphosphate hydrolases"/>
    <property type="match status" value="1"/>
</dbReference>
<sequence length="904" mass="102542">MRLNNFKSMNWRELRTRWTQPTWTSRVCTSCSTTPVIFRLKTPSGTLQSRQGRDLPLGQILYRLKDIRNSVSHKEPGKLTQVSDEDLDALAKELTQLLTKMLILAGEACEKCQDVIVEAISNMKADVARERHADDGISVEQFVTLSRQELLNHEEPEFLYVEPRLVVQAVEASFGSVIPLSGLLSSTFRDGTQPKVIQVTGEAGAGKTSLCRAFMAWWLKGDPIVEALADFQLLLCITCASVKSSDLHRYLHWMLPKTAKLCDTASLTRLLREAKVLWLVDGWDEATKEARGLLQDLIHSKGKSHTVLATCRPEFSVSLTDQFFRQRIFHVSFAGFQKEEMKKLVIGLKLPGVDNSSLEIFLNHLHSFPSEEQDDFSNPLKLRLMALVCLQHHIDEPLRQLSLVHIYLYMIECQRLDLIVRCKEDAAPGEDVEQRIDAWLKRLYKVSFDSAKSDPSLILDRKSVKILSKECGVPVNLCLSTFLVCAPLLDVLSRRCIHAFSHDTQRCVFAARHLECCCKDAVNPEAELRKVLEVDSSELDDHMDPHLGMYDLVTQFLLVVRILLSRISCGWVCSEVCRESLCEAVLRFMRKFVHIIKGDHLPTDRWIQASSLRSRLVPVLLQVMEMWARGLFQVNVSATVLVDLFASLLEGDEDPARWLEVVRRCGTNKELARVVSRKVGRKLWVINDNDVRAAAMLLEYVIPEKVTVEVSDNPKKLSHLHELLSKLAESRVKLELNIQSHLRDLNSKDFSDCYLELICLPQAKCSLTTFSGHLSTSGLLLLSAAQSLTSLSLRVTQPTAVCKLTEVTPELLQLSTLYLIYDNKKFVVPDSSVDSSRSMLSRKLVVHLVLPHLRETSVNMSVDFISRFSKRYFECQRWKTGPERSEELGGRAENQSSNRPYLCD</sequence>
<feature type="compositionally biased region" description="Polar residues" evidence="1">
    <location>
        <begin position="893"/>
        <end position="904"/>
    </location>
</feature>
<gene>
    <name evidence="3" type="ORF">O3P69_004312</name>
</gene>
<dbReference type="AlphaFoldDB" id="A0AAW0UG89"/>
<name>A0AAW0UG89_SCYPA</name>
<dbReference type="InterPro" id="IPR007111">
    <property type="entry name" value="NACHT_NTPase"/>
</dbReference>
<evidence type="ECO:0000256" key="1">
    <source>
        <dbReference type="SAM" id="MobiDB-lite"/>
    </source>
</evidence>
<evidence type="ECO:0000313" key="4">
    <source>
        <dbReference type="Proteomes" id="UP001487740"/>
    </source>
</evidence>
<dbReference type="EMBL" id="JARAKH010000012">
    <property type="protein sequence ID" value="KAK8399148.1"/>
    <property type="molecule type" value="Genomic_DNA"/>
</dbReference>
<dbReference type="InterPro" id="IPR027417">
    <property type="entry name" value="P-loop_NTPase"/>
</dbReference>
<keyword evidence="4" id="KW-1185">Reference proteome</keyword>
<feature type="region of interest" description="Disordered" evidence="1">
    <location>
        <begin position="884"/>
        <end position="904"/>
    </location>
</feature>
<proteinExistence type="predicted"/>